<dbReference type="RefSeq" id="WP_230498065.1">
    <property type="nucleotide sequence ID" value="NZ_CAKJTG010000024.1"/>
</dbReference>
<organism evidence="2 3">
    <name type="scientific">Pseudoneobacillus rhizosphaerae</name>
    <dbReference type="NCBI Taxonomy" id="2880968"/>
    <lineage>
        <taxon>Bacteria</taxon>
        <taxon>Bacillati</taxon>
        <taxon>Bacillota</taxon>
        <taxon>Bacilli</taxon>
        <taxon>Bacillales</taxon>
        <taxon>Bacillaceae</taxon>
        <taxon>Pseudoneobacillus</taxon>
    </lineage>
</organism>
<feature type="domain" description="Inhibitor I9" evidence="1">
    <location>
        <begin position="22"/>
        <end position="117"/>
    </location>
</feature>
<comment type="caution">
    <text evidence="2">The sequence shown here is derived from an EMBL/GenBank/DDBJ whole genome shotgun (WGS) entry which is preliminary data.</text>
</comment>
<protein>
    <recommendedName>
        <fullName evidence="1">Inhibitor I9 domain-containing protein</fullName>
    </recommendedName>
</protein>
<dbReference type="EMBL" id="CAKJTG010000024">
    <property type="protein sequence ID" value="CAG9609829.1"/>
    <property type="molecule type" value="Genomic_DNA"/>
</dbReference>
<dbReference type="Pfam" id="PF05922">
    <property type="entry name" value="Inhibitor_I9"/>
    <property type="match status" value="1"/>
</dbReference>
<evidence type="ECO:0000313" key="2">
    <source>
        <dbReference type="EMBL" id="CAG9609829.1"/>
    </source>
</evidence>
<accession>A0A9C7GCA2</accession>
<sequence>MTNKINVDPTIDINSDEMVTVIIQFRTKPAQEAVAIANKAGIPLTLENANWAVKHSHERFQEEVKRYLDSKRIPYTINYVYQSALNGVSMTLPAKDIQLLLQFKEIKSIHANKQYHIDPPNPNQYL</sequence>
<dbReference type="Proteomes" id="UP000789845">
    <property type="component" value="Unassembled WGS sequence"/>
</dbReference>
<dbReference type="InterPro" id="IPR010259">
    <property type="entry name" value="S8pro/Inhibitor_I9"/>
</dbReference>
<evidence type="ECO:0000313" key="3">
    <source>
        <dbReference type="Proteomes" id="UP000789845"/>
    </source>
</evidence>
<evidence type="ECO:0000259" key="1">
    <source>
        <dbReference type="Pfam" id="PF05922"/>
    </source>
</evidence>
<reference evidence="2" key="1">
    <citation type="submission" date="2021-10" db="EMBL/GenBank/DDBJ databases">
        <authorList>
            <person name="Criscuolo A."/>
        </authorList>
    </citation>
    <scope>NUCLEOTIDE SEQUENCE</scope>
    <source>
        <strain evidence="2">CIP111885</strain>
    </source>
</reference>
<keyword evidence="3" id="KW-1185">Reference proteome</keyword>
<gene>
    <name evidence="2" type="ORF">NEOCIP111885_03572</name>
</gene>
<name>A0A9C7GCA2_9BACI</name>
<proteinExistence type="predicted"/>
<dbReference type="AlphaFoldDB" id="A0A9C7GCA2"/>